<feature type="repeat" description="PPR" evidence="2">
    <location>
        <begin position="83"/>
        <end position="117"/>
    </location>
</feature>
<dbReference type="PANTHER" id="PTHR46935">
    <property type="entry name" value="OS01G0674700 PROTEIN"/>
    <property type="match status" value="1"/>
</dbReference>
<gene>
    <name evidence="4" type="ORF">POM88_006156</name>
</gene>
<evidence type="ECO:0000256" key="1">
    <source>
        <dbReference type="ARBA" id="ARBA00022737"/>
    </source>
</evidence>
<sequence>MRWKNWDPVKQPDVVVFNAILNACVASRQWKGVSWVFEEMRKGGLKPNGATFGLAMEVMLQSKKYDLVHEYFWKMKRSGEAINALTYKVLVRAFREERKVNEAVQAVREMEQRGLVGAALVYYELGCCLCTNGRWLEAMEEVEKLKKLPRTKSLEVTFTGMILSAKDGGYIDHCIGIFERSKEHCGPGIGIINAMLKIYGQNDMFLEARELFEDIKRTAPGSDTCPSNSSSLNPDTYTYSAMLEASAAALQWEYFENVYKEMVLSGYQLDQNKHAHLLVKASRNGKCGVLEHAFDTILGAGEIPHLSFFTEMVCQASAQRDYARAVAIVNTLAYAPFQVSEMQWKRLFEDNVERINEDILKELFDSLCHHELTEEVSVLNLVRVLQSLCGTTNTASNLNYINRGEETIGESLSEDYKNKFEVDSNVELLTVPANSTKFSSCDGFQFNENAVTNDVDSDGIEESTYPELVSERKNVGSQWNEMDKHNSVDGSSSDFAYGETVGILSDKNSGCDELGESNLYQMLDHNFPATEFALRPNLVSPKAAAGTIAIVITRAVVFLIIFGVYKDVAQISSVEASTHGFMETEQ</sequence>
<dbReference type="InterPro" id="IPR011990">
    <property type="entry name" value="TPR-like_helical_dom_sf"/>
</dbReference>
<dbReference type="Pfam" id="PF01535">
    <property type="entry name" value="PPR"/>
    <property type="match status" value="2"/>
</dbReference>
<dbReference type="GO" id="GO:0009658">
    <property type="term" value="P:chloroplast organization"/>
    <property type="evidence" value="ECO:0007669"/>
    <property type="project" value="InterPro"/>
</dbReference>
<protein>
    <submittedName>
        <fullName evidence="4">Tetratricopeptide repeat-like superfamily protein</fullName>
    </submittedName>
</protein>
<dbReference type="AlphaFoldDB" id="A0AAD8J3A3"/>
<evidence type="ECO:0000256" key="2">
    <source>
        <dbReference type="PROSITE-ProRule" id="PRU00708"/>
    </source>
</evidence>
<dbReference type="Gene3D" id="1.25.40.10">
    <property type="entry name" value="Tetratricopeptide repeat domain"/>
    <property type="match status" value="2"/>
</dbReference>
<dbReference type="PANTHER" id="PTHR46935:SF2">
    <property type="entry name" value="PENTACOTRIPEPTIDE-REPEAT REGION OF PRORP DOMAIN-CONTAINING PROTEIN"/>
    <property type="match status" value="1"/>
</dbReference>
<keyword evidence="3" id="KW-0472">Membrane</keyword>
<comment type="caution">
    <text evidence="4">The sequence shown here is derived from an EMBL/GenBank/DDBJ whole genome shotgun (WGS) entry which is preliminary data.</text>
</comment>
<dbReference type="PROSITE" id="PS51375">
    <property type="entry name" value="PPR"/>
    <property type="match status" value="3"/>
</dbReference>
<keyword evidence="5" id="KW-1185">Reference proteome</keyword>
<evidence type="ECO:0000313" key="5">
    <source>
        <dbReference type="Proteomes" id="UP001237642"/>
    </source>
</evidence>
<dbReference type="InterPro" id="IPR002885">
    <property type="entry name" value="PPR_rpt"/>
</dbReference>
<accession>A0AAD8J3A3</accession>
<dbReference type="Proteomes" id="UP001237642">
    <property type="component" value="Unassembled WGS sequence"/>
</dbReference>
<feature type="repeat" description="PPR" evidence="2">
    <location>
        <begin position="13"/>
        <end position="47"/>
    </location>
</feature>
<dbReference type="GO" id="GO:0009507">
    <property type="term" value="C:chloroplast"/>
    <property type="evidence" value="ECO:0007669"/>
    <property type="project" value="TreeGrafter"/>
</dbReference>
<evidence type="ECO:0000313" key="4">
    <source>
        <dbReference type="EMBL" id="KAK1396293.1"/>
    </source>
</evidence>
<reference evidence="4" key="2">
    <citation type="submission" date="2023-05" db="EMBL/GenBank/DDBJ databases">
        <authorList>
            <person name="Schelkunov M.I."/>
        </authorList>
    </citation>
    <scope>NUCLEOTIDE SEQUENCE</scope>
    <source>
        <strain evidence="4">Hsosn_3</strain>
        <tissue evidence="4">Leaf</tissue>
    </source>
</reference>
<name>A0AAD8J3A3_9APIA</name>
<proteinExistence type="predicted"/>
<feature type="repeat" description="PPR" evidence="2">
    <location>
        <begin position="235"/>
        <end position="269"/>
    </location>
</feature>
<feature type="transmembrane region" description="Helical" evidence="3">
    <location>
        <begin position="543"/>
        <end position="565"/>
    </location>
</feature>
<dbReference type="EMBL" id="JAUIZM010000002">
    <property type="protein sequence ID" value="KAK1396293.1"/>
    <property type="molecule type" value="Genomic_DNA"/>
</dbReference>
<dbReference type="InterPro" id="IPR044645">
    <property type="entry name" value="DG1/EMB2279-like"/>
</dbReference>
<reference evidence="4" key="1">
    <citation type="submission" date="2023-02" db="EMBL/GenBank/DDBJ databases">
        <title>Genome of toxic invasive species Heracleum sosnowskyi carries increased number of genes despite the absence of recent whole-genome duplications.</title>
        <authorList>
            <person name="Schelkunov M."/>
            <person name="Shtratnikova V."/>
            <person name="Makarenko M."/>
            <person name="Klepikova A."/>
            <person name="Omelchenko D."/>
            <person name="Novikova G."/>
            <person name="Obukhova E."/>
            <person name="Bogdanov V."/>
            <person name="Penin A."/>
            <person name="Logacheva M."/>
        </authorList>
    </citation>
    <scope>NUCLEOTIDE SEQUENCE</scope>
    <source>
        <strain evidence="4">Hsosn_3</strain>
        <tissue evidence="4">Leaf</tissue>
    </source>
</reference>
<keyword evidence="1" id="KW-0677">Repeat</keyword>
<organism evidence="4 5">
    <name type="scientific">Heracleum sosnowskyi</name>
    <dbReference type="NCBI Taxonomy" id="360622"/>
    <lineage>
        <taxon>Eukaryota</taxon>
        <taxon>Viridiplantae</taxon>
        <taxon>Streptophyta</taxon>
        <taxon>Embryophyta</taxon>
        <taxon>Tracheophyta</taxon>
        <taxon>Spermatophyta</taxon>
        <taxon>Magnoliopsida</taxon>
        <taxon>eudicotyledons</taxon>
        <taxon>Gunneridae</taxon>
        <taxon>Pentapetalae</taxon>
        <taxon>asterids</taxon>
        <taxon>campanulids</taxon>
        <taxon>Apiales</taxon>
        <taxon>Apiaceae</taxon>
        <taxon>Apioideae</taxon>
        <taxon>apioid superclade</taxon>
        <taxon>Tordylieae</taxon>
        <taxon>Tordyliinae</taxon>
        <taxon>Heracleum</taxon>
    </lineage>
</organism>
<dbReference type="Pfam" id="PF13041">
    <property type="entry name" value="PPR_2"/>
    <property type="match status" value="1"/>
</dbReference>
<keyword evidence="3" id="KW-1133">Transmembrane helix</keyword>
<dbReference type="NCBIfam" id="TIGR00756">
    <property type="entry name" value="PPR"/>
    <property type="match status" value="1"/>
</dbReference>
<keyword evidence="3" id="KW-0812">Transmembrane</keyword>
<evidence type="ECO:0000256" key="3">
    <source>
        <dbReference type="SAM" id="Phobius"/>
    </source>
</evidence>